<dbReference type="AlphaFoldDB" id="A0A9P9FYG7"/>
<evidence type="ECO:0000313" key="2">
    <source>
        <dbReference type="EMBL" id="KAH7228496.1"/>
    </source>
</evidence>
<dbReference type="OrthoDB" id="5091060at2759"/>
<feature type="compositionally biased region" description="Polar residues" evidence="1">
    <location>
        <begin position="55"/>
        <end position="64"/>
    </location>
</feature>
<reference evidence="2" key="1">
    <citation type="journal article" date="2021" name="Nat. Commun.">
        <title>Genetic determinants of endophytism in the Arabidopsis root mycobiome.</title>
        <authorList>
            <person name="Mesny F."/>
            <person name="Miyauchi S."/>
            <person name="Thiergart T."/>
            <person name="Pickel B."/>
            <person name="Atanasova L."/>
            <person name="Karlsson M."/>
            <person name="Huettel B."/>
            <person name="Barry K.W."/>
            <person name="Haridas S."/>
            <person name="Chen C."/>
            <person name="Bauer D."/>
            <person name="Andreopoulos W."/>
            <person name="Pangilinan J."/>
            <person name="LaButti K."/>
            <person name="Riley R."/>
            <person name="Lipzen A."/>
            <person name="Clum A."/>
            <person name="Drula E."/>
            <person name="Henrissat B."/>
            <person name="Kohler A."/>
            <person name="Grigoriev I.V."/>
            <person name="Martin F.M."/>
            <person name="Hacquard S."/>
        </authorList>
    </citation>
    <scope>NUCLEOTIDE SEQUENCE</scope>
    <source>
        <strain evidence="2">MPI-CAGE-AT-0023</strain>
    </source>
</reference>
<dbReference type="Proteomes" id="UP000720189">
    <property type="component" value="Unassembled WGS sequence"/>
</dbReference>
<proteinExistence type="predicted"/>
<protein>
    <submittedName>
        <fullName evidence="2">Uncharacterized protein</fullName>
    </submittedName>
</protein>
<dbReference type="GeneID" id="70216046"/>
<feature type="non-terminal residue" evidence="2">
    <location>
        <position position="390"/>
    </location>
</feature>
<gene>
    <name evidence="2" type="ORF">BKA55DRAFT_459599</name>
</gene>
<feature type="region of interest" description="Disordered" evidence="1">
    <location>
        <begin position="55"/>
        <end position="85"/>
    </location>
</feature>
<name>A0A9P9FYG7_FUSRE</name>
<feature type="region of interest" description="Disordered" evidence="1">
    <location>
        <begin position="1"/>
        <end position="26"/>
    </location>
</feature>
<accession>A0A9P9FYG7</accession>
<feature type="compositionally biased region" description="Basic and acidic residues" evidence="1">
    <location>
        <begin position="209"/>
        <end position="224"/>
    </location>
</feature>
<dbReference type="RefSeq" id="XP_046042733.1">
    <property type="nucleotide sequence ID" value="XM_046186092.1"/>
</dbReference>
<organism evidence="2 3">
    <name type="scientific">Fusarium redolens</name>
    <dbReference type="NCBI Taxonomy" id="48865"/>
    <lineage>
        <taxon>Eukaryota</taxon>
        <taxon>Fungi</taxon>
        <taxon>Dikarya</taxon>
        <taxon>Ascomycota</taxon>
        <taxon>Pezizomycotina</taxon>
        <taxon>Sordariomycetes</taxon>
        <taxon>Hypocreomycetidae</taxon>
        <taxon>Hypocreales</taxon>
        <taxon>Nectriaceae</taxon>
        <taxon>Fusarium</taxon>
        <taxon>Fusarium redolens species complex</taxon>
    </lineage>
</organism>
<sequence>MPRTPKKRGRPRKYDTPKDKAKQDVVAKRARRRLRKQAAHGNIRFQIYVSAQTEALPTTPSQGIESYEASPLVGPSEADSSLNRVESSISSTDAVVTRGEQPPQSIEGNGLASPYLQHLGNTSGPHTVTASFSTSQEGPAEILLPSSPDGIPSDRTSHAAEEGVICVESDCELCHISNVSSPREVEYTAESLYEKGGVTTSPYMVFEDDMGRPRNDGNTRQHEEEAAEEATSDLESQPEHAWEPDSSSESDVSDMRSEVEIDDEDERISVLVESDAHSAKCFLERNWAYTCDCEEEAEENGIEHTNNNEPQVYGRLDMVDYWRGLAVPDSFGRASPHAEVGESDDAQLDWSSILSGGDNRPKLDIQMSQRSSPDVQRTWDVDSIISWATC</sequence>
<feature type="compositionally biased region" description="Basic and acidic residues" evidence="1">
    <location>
        <begin position="12"/>
        <end position="26"/>
    </location>
</feature>
<feature type="region of interest" description="Disordered" evidence="1">
    <location>
        <begin position="207"/>
        <end position="263"/>
    </location>
</feature>
<evidence type="ECO:0000313" key="3">
    <source>
        <dbReference type="Proteomes" id="UP000720189"/>
    </source>
</evidence>
<dbReference type="EMBL" id="JAGMUX010000024">
    <property type="protein sequence ID" value="KAH7228496.1"/>
    <property type="molecule type" value="Genomic_DNA"/>
</dbReference>
<comment type="caution">
    <text evidence="2">The sequence shown here is derived from an EMBL/GenBank/DDBJ whole genome shotgun (WGS) entry which is preliminary data.</text>
</comment>
<evidence type="ECO:0000256" key="1">
    <source>
        <dbReference type="SAM" id="MobiDB-lite"/>
    </source>
</evidence>
<feature type="compositionally biased region" description="Basic residues" evidence="1">
    <location>
        <begin position="1"/>
        <end position="11"/>
    </location>
</feature>
<keyword evidence="3" id="KW-1185">Reference proteome</keyword>